<evidence type="ECO:0000256" key="2">
    <source>
        <dbReference type="ARBA" id="ARBA00008017"/>
    </source>
</evidence>
<reference evidence="10 11" key="1">
    <citation type="submission" date="2018-02" db="EMBL/GenBank/DDBJ databases">
        <title>Genomic Encyclopedia of Archaeal and Bacterial Type Strains, Phase II (KMG-II): from individual species to whole genera.</title>
        <authorList>
            <person name="Goeker M."/>
        </authorList>
    </citation>
    <scope>NUCLEOTIDE SEQUENCE [LARGE SCALE GENOMIC DNA]</scope>
    <source>
        <strain evidence="10 11">DSM 16809</strain>
    </source>
</reference>
<comment type="similarity">
    <text evidence="2">Belongs to the MscS (TC 1.A.23) family.</text>
</comment>
<evidence type="ECO:0000256" key="6">
    <source>
        <dbReference type="ARBA" id="ARBA00023136"/>
    </source>
</evidence>
<feature type="transmembrane region" description="Helical" evidence="7">
    <location>
        <begin position="120"/>
        <end position="139"/>
    </location>
</feature>
<keyword evidence="6 7" id="KW-0472">Membrane</keyword>
<dbReference type="PANTHER" id="PTHR30221">
    <property type="entry name" value="SMALL-CONDUCTANCE MECHANOSENSITIVE CHANNEL"/>
    <property type="match status" value="1"/>
</dbReference>
<name>A0A2S6IH87_9FLAO</name>
<evidence type="ECO:0000256" key="4">
    <source>
        <dbReference type="ARBA" id="ARBA00022692"/>
    </source>
</evidence>
<evidence type="ECO:0000313" key="11">
    <source>
        <dbReference type="Proteomes" id="UP000239002"/>
    </source>
</evidence>
<dbReference type="EMBL" id="PTJE01000006">
    <property type="protein sequence ID" value="PPK93574.1"/>
    <property type="molecule type" value="Genomic_DNA"/>
</dbReference>
<dbReference type="Proteomes" id="UP000239002">
    <property type="component" value="Unassembled WGS sequence"/>
</dbReference>
<sequence>MLINMGWGFYSIRFDPMILLQQTEEAAKNLPELKDSGTLIWGQLTGWYNSFVRLLPNLGIAIIVLIISYFISKYVDKGVRKLLGNKAQESVKRLAGKAVAIIVVLGGIFIAMSVLQLNDAVQGIIAGAGISGLVIGLALQGSLSNIISGIVLSFRKQVKVGDWIETTDFSGEVMEIQLDKFIIKQADNNLVLIPNKTIIDNPMKNWTLTPRMRITLECGVGYESDLEAVKKLATDTIEGMFKQQGSEEVEFFYNEFGDSSINFMLRFWVDAKKAKQKHIALSDAVIGIKKAFDKDGINIPFPIRTLEFNNNLQMKNITDIQQ</sequence>
<dbReference type="Pfam" id="PF05552">
    <property type="entry name" value="MS_channel_1st_1"/>
    <property type="match status" value="1"/>
</dbReference>
<dbReference type="Gene3D" id="2.30.30.60">
    <property type="match status" value="1"/>
</dbReference>
<dbReference type="GO" id="GO:0008381">
    <property type="term" value="F:mechanosensitive monoatomic ion channel activity"/>
    <property type="evidence" value="ECO:0007669"/>
    <property type="project" value="InterPro"/>
</dbReference>
<dbReference type="Pfam" id="PF00924">
    <property type="entry name" value="MS_channel_2nd"/>
    <property type="match status" value="1"/>
</dbReference>
<keyword evidence="3" id="KW-1003">Cell membrane</keyword>
<dbReference type="SUPFAM" id="SSF50182">
    <property type="entry name" value="Sm-like ribonucleoproteins"/>
    <property type="match status" value="1"/>
</dbReference>
<feature type="domain" description="Mechanosensitive ion channel MscS" evidence="8">
    <location>
        <begin position="142"/>
        <end position="207"/>
    </location>
</feature>
<dbReference type="SUPFAM" id="SSF82861">
    <property type="entry name" value="Mechanosensitive channel protein MscS (YggB), transmembrane region"/>
    <property type="match status" value="1"/>
</dbReference>
<dbReference type="InterPro" id="IPR011014">
    <property type="entry name" value="MscS_channel_TM-2"/>
</dbReference>
<comment type="subcellular location">
    <subcellularLocation>
        <location evidence="1">Cell membrane</location>
        <topology evidence="1">Multi-pass membrane protein</topology>
    </subcellularLocation>
</comment>
<dbReference type="SUPFAM" id="SSF82689">
    <property type="entry name" value="Mechanosensitive channel protein MscS (YggB), C-terminal domain"/>
    <property type="match status" value="1"/>
</dbReference>
<evidence type="ECO:0000256" key="5">
    <source>
        <dbReference type="ARBA" id="ARBA00022989"/>
    </source>
</evidence>
<dbReference type="InterPro" id="IPR023408">
    <property type="entry name" value="MscS_beta-dom_sf"/>
</dbReference>
<dbReference type="Gene3D" id="3.30.70.100">
    <property type="match status" value="1"/>
</dbReference>
<dbReference type="InterPro" id="IPR010920">
    <property type="entry name" value="LSM_dom_sf"/>
</dbReference>
<evidence type="ECO:0000256" key="3">
    <source>
        <dbReference type="ARBA" id="ARBA00022475"/>
    </source>
</evidence>
<feature type="domain" description="Mechanosensitive ion channel MscS C-terminal" evidence="9">
    <location>
        <begin position="214"/>
        <end position="299"/>
    </location>
</feature>
<feature type="transmembrane region" description="Helical" evidence="7">
    <location>
        <begin position="54"/>
        <end position="74"/>
    </location>
</feature>
<comment type="caution">
    <text evidence="10">The sequence shown here is derived from an EMBL/GenBank/DDBJ whole genome shotgun (WGS) entry which is preliminary data.</text>
</comment>
<keyword evidence="11" id="KW-1185">Reference proteome</keyword>
<keyword evidence="5 7" id="KW-1133">Transmembrane helix</keyword>
<evidence type="ECO:0000256" key="1">
    <source>
        <dbReference type="ARBA" id="ARBA00004651"/>
    </source>
</evidence>
<evidence type="ECO:0000256" key="7">
    <source>
        <dbReference type="SAM" id="Phobius"/>
    </source>
</evidence>
<dbReference type="InterPro" id="IPR045275">
    <property type="entry name" value="MscS_archaea/bacteria_type"/>
</dbReference>
<dbReference type="Gene3D" id="1.10.287.1260">
    <property type="match status" value="1"/>
</dbReference>
<dbReference type="Pfam" id="PF21082">
    <property type="entry name" value="MS_channel_3rd"/>
    <property type="match status" value="1"/>
</dbReference>
<evidence type="ECO:0000259" key="9">
    <source>
        <dbReference type="Pfam" id="PF21082"/>
    </source>
</evidence>
<dbReference type="InterPro" id="IPR006685">
    <property type="entry name" value="MscS_channel_2nd"/>
</dbReference>
<organism evidence="10 11">
    <name type="scientific">Nonlabens xylanidelens</name>
    <dbReference type="NCBI Taxonomy" id="191564"/>
    <lineage>
        <taxon>Bacteria</taxon>
        <taxon>Pseudomonadati</taxon>
        <taxon>Bacteroidota</taxon>
        <taxon>Flavobacteriia</taxon>
        <taxon>Flavobacteriales</taxon>
        <taxon>Flavobacteriaceae</taxon>
        <taxon>Nonlabens</taxon>
    </lineage>
</organism>
<dbReference type="InterPro" id="IPR008910">
    <property type="entry name" value="MSC_TM_helix"/>
</dbReference>
<accession>A0A2S6IH87</accession>
<dbReference type="RefSeq" id="WP_245890710.1">
    <property type="nucleotide sequence ID" value="NZ_MQVW01000024.1"/>
</dbReference>
<protein>
    <submittedName>
        <fullName evidence="10">Small conductance mechanosensitive channel</fullName>
    </submittedName>
</protein>
<dbReference type="AlphaFoldDB" id="A0A2S6IH87"/>
<dbReference type="InterPro" id="IPR011066">
    <property type="entry name" value="MscS_channel_C_sf"/>
</dbReference>
<dbReference type="GO" id="GO:0005886">
    <property type="term" value="C:plasma membrane"/>
    <property type="evidence" value="ECO:0007669"/>
    <property type="project" value="UniProtKB-SubCell"/>
</dbReference>
<keyword evidence="4 7" id="KW-0812">Transmembrane</keyword>
<feature type="transmembrane region" description="Helical" evidence="7">
    <location>
        <begin position="94"/>
        <end position="114"/>
    </location>
</feature>
<evidence type="ECO:0000313" key="10">
    <source>
        <dbReference type="EMBL" id="PPK93574.1"/>
    </source>
</evidence>
<dbReference type="InterPro" id="IPR049278">
    <property type="entry name" value="MS_channel_C"/>
</dbReference>
<dbReference type="PANTHER" id="PTHR30221:SF1">
    <property type="entry name" value="SMALL-CONDUCTANCE MECHANOSENSITIVE CHANNEL"/>
    <property type="match status" value="1"/>
</dbReference>
<proteinExistence type="inferred from homology"/>
<gene>
    <name evidence="10" type="ORF">LY01_02357</name>
</gene>
<evidence type="ECO:0000259" key="8">
    <source>
        <dbReference type="Pfam" id="PF00924"/>
    </source>
</evidence>